<dbReference type="Proteomes" id="UP001595848">
    <property type="component" value="Unassembled WGS sequence"/>
</dbReference>
<dbReference type="PANTHER" id="PTHR30419:SF8">
    <property type="entry name" value="NITROGEN ASSIMILATION TRANSCRIPTIONAL ACTIVATOR-RELATED"/>
    <property type="match status" value="1"/>
</dbReference>
<evidence type="ECO:0000313" key="6">
    <source>
        <dbReference type="Proteomes" id="UP001595848"/>
    </source>
</evidence>
<keyword evidence="1" id="KW-0805">Transcription regulation</keyword>
<proteinExistence type="predicted"/>
<dbReference type="PANTHER" id="PTHR30419">
    <property type="entry name" value="HTH-TYPE TRANSCRIPTIONAL REGULATOR YBHD"/>
    <property type="match status" value="1"/>
</dbReference>
<accession>A0ABV8NZV6</accession>
<dbReference type="EMBL" id="JBHSBV010000003">
    <property type="protein sequence ID" value="MFC4201333.1"/>
    <property type="molecule type" value="Genomic_DNA"/>
</dbReference>
<evidence type="ECO:0000256" key="2">
    <source>
        <dbReference type="ARBA" id="ARBA00023125"/>
    </source>
</evidence>
<evidence type="ECO:0000256" key="1">
    <source>
        <dbReference type="ARBA" id="ARBA00023015"/>
    </source>
</evidence>
<evidence type="ECO:0000259" key="4">
    <source>
        <dbReference type="PROSITE" id="PS50931"/>
    </source>
</evidence>
<feature type="domain" description="HTH lysR-type" evidence="4">
    <location>
        <begin position="12"/>
        <end position="69"/>
    </location>
</feature>
<evidence type="ECO:0000313" key="5">
    <source>
        <dbReference type="EMBL" id="MFC4201333.1"/>
    </source>
</evidence>
<dbReference type="RefSeq" id="WP_217963295.1">
    <property type="nucleotide sequence ID" value="NZ_JAHTBN010000002.1"/>
</dbReference>
<name>A0ABV8NZV6_9BURK</name>
<keyword evidence="2" id="KW-0238">DNA-binding</keyword>
<dbReference type="InterPro" id="IPR005119">
    <property type="entry name" value="LysR_subst-bd"/>
</dbReference>
<reference evidence="6" key="1">
    <citation type="journal article" date="2019" name="Int. J. Syst. Evol. Microbiol.">
        <title>The Global Catalogue of Microorganisms (GCM) 10K type strain sequencing project: providing services to taxonomists for standard genome sequencing and annotation.</title>
        <authorList>
            <consortium name="The Broad Institute Genomics Platform"/>
            <consortium name="The Broad Institute Genome Sequencing Center for Infectious Disease"/>
            <person name="Wu L."/>
            <person name="Ma J."/>
        </authorList>
    </citation>
    <scope>NUCLEOTIDE SEQUENCE [LARGE SCALE GENOMIC DNA]</scope>
    <source>
        <strain evidence="6">LMG 24813</strain>
    </source>
</reference>
<dbReference type="Pfam" id="PF03466">
    <property type="entry name" value="LysR_substrate"/>
    <property type="match status" value="1"/>
</dbReference>
<keyword evidence="6" id="KW-1185">Reference proteome</keyword>
<dbReference type="InterPro" id="IPR000847">
    <property type="entry name" value="LysR_HTH_N"/>
</dbReference>
<dbReference type="Pfam" id="PF00126">
    <property type="entry name" value="HTH_1"/>
    <property type="match status" value="1"/>
</dbReference>
<protein>
    <submittedName>
        <fullName evidence="5">LysR substrate-binding domain-containing protein</fullName>
    </submittedName>
</protein>
<evidence type="ECO:0000256" key="3">
    <source>
        <dbReference type="ARBA" id="ARBA00023163"/>
    </source>
</evidence>
<gene>
    <name evidence="5" type="ORF">ACFOY1_10255</name>
</gene>
<dbReference type="PROSITE" id="PS50931">
    <property type="entry name" value="HTH_LYSR"/>
    <property type="match status" value="1"/>
</dbReference>
<keyword evidence="3" id="KW-0804">Transcription</keyword>
<sequence>MNLTDRYMRGHLKLRHLQLLVALDDLRSVGRVAAYLNVSQPAVSKTLTGLEQGLNATLFYRGGRGMEPTEHGQVLLRHAREILGRLNQAKEELLDLSEGRMTRLHVGILPAASIQLIPRLISRLASTTPAVAISVREGTMGSLLPAMRAGELDMAVGLLPAGLPIELSSEILYDDRIVAVVRPEHPLAQCDAFARQDIAGYPLLLPPQGSILRTPIDAYLSEYGLELPRQHVESVSTLTNIGVLQYSDSVAFLSAEMARHYVAQGALKVLPLNISQLTLHVGLSWMTDRGESVAVTLLRRLLHETCQEMQPAMQAFRTQLETAMASD</sequence>
<comment type="caution">
    <text evidence="5">The sequence shown here is derived from an EMBL/GenBank/DDBJ whole genome shotgun (WGS) entry which is preliminary data.</text>
</comment>
<organism evidence="5 6">
    <name type="scientific">Candidimonas humi</name>
    <dbReference type="NCBI Taxonomy" id="683355"/>
    <lineage>
        <taxon>Bacteria</taxon>
        <taxon>Pseudomonadati</taxon>
        <taxon>Pseudomonadota</taxon>
        <taxon>Betaproteobacteria</taxon>
        <taxon>Burkholderiales</taxon>
        <taxon>Alcaligenaceae</taxon>
        <taxon>Candidimonas</taxon>
    </lineage>
</organism>
<dbReference type="InterPro" id="IPR050950">
    <property type="entry name" value="HTH-type_LysR_regulators"/>
</dbReference>